<sequence>MQDLADYVDALREAAAAHPLRIRVTVEIGENGQVDRSVVDGLNFVLSEVKAGWMAD</sequence>
<comment type="caution">
    <text evidence="1">The sequence shown here is derived from an EMBL/GenBank/DDBJ whole genome shotgun (WGS) entry which is preliminary data.</text>
</comment>
<dbReference type="RefSeq" id="WP_230560767.1">
    <property type="nucleotide sequence ID" value="NZ_JAJITC010000004.1"/>
</dbReference>
<evidence type="ECO:0000313" key="1">
    <source>
        <dbReference type="EMBL" id="MCC8401880.1"/>
    </source>
</evidence>
<proteinExistence type="predicted"/>
<name>A0ABS8KAT1_9BURK</name>
<organism evidence="1 2">
    <name type="scientific">Paraburkholderia translucens</name>
    <dbReference type="NCBI Taxonomy" id="2886945"/>
    <lineage>
        <taxon>Bacteria</taxon>
        <taxon>Pseudomonadati</taxon>
        <taxon>Pseudomonadota</taxon>
        <taxon>Betaproteobacteria</taxon>
        <taxon>Burkholderiales</taxon>
        <taxon>Burkholderiaceae</taxon>
        <taxon>Paraburkholderia</taxon>
    </lineage>
</organism>
<dbReference type="Proteomes" id="UP001430614">
    <property type="component" value="Unassembled WGS sequence"/>
</dbReference>
<accession>A0ABS8KAT1</accession>
<protein>
    <submittedName>
        <fullName evidence="1">Uncharacterized protein</fullName>
    </submittedName>
</protein>
<reference evidence="1 2" key="1">
    <citation type="submission" date="2021-11" db="EMBL/GenBank/DDBJ databases">
        <authorList>
            <person name="Oh E.-T."/>
            <person name="Kim S.-B."/>
        </authorList>
    </citation>
    <scope>NUCLEOTIDE SEQUENCE [LARGE SCALE GENOMIC DNA]</scope>
    <source>
        <strain evidence="1 2">MMS20-SJTN17</strain>
    </source>
</reference>
<gene>
    <name evidence="1" type="ORF">LJ655_08240</name>
</gene>
<keyword evidence="2" id="KW-1185">Reference proteome</keyword>
<dbReference type="EMBL" id="JAJITC010000004">
    <property type="protein sequence ID" value="MCC8401880.1"/>
    <property type="molecule type" value="Genomic_DNA"/>
</dbReference>
<evidence type="ECO:0000313" key="2">
    <source>
        <dbReference type="Proteomes" id="UP001430614"/>
    </source>
</evidence>